<dbReference type="Proteomes" id="UP001176961">
    <property type="component" value="Unassembled WGS sequence"/>
</dbReference>
<dbReference type="GO" id="GO:0005737">
    <property type="term" value="C:cytoplasm"/>
    <property type="evidence" value="ECO:0007669"/>
    <property type="project" value="TreeGrafter"/>
</dbReference>
<dbReference type="GO" id="GO:0005634">
    <property type="term" value="C:nucleus"/>
    <property type="evidence" value="ECO:0007669"/>
    <property type="project" value="TreeGrafter"/>
</dbReference>
<evidence type="ECO:0000256" key="10">
    <source>
        <dbReference type="SAM" id="MobiDB-lite"/>
    </source>
</evidence>
<evidence type="ECO:0000313" key="12">
    <source>
        <dbReference type="EMBL" id="CAJ0598417.1"/>
    </source>
</evidence>
<reference evidence="12" key="1">
    <citation type="submission" date="2023-07" db="EMBL/GenBank/DDBJ databases">
        <authorList>
            <consortium name="CYATHOMIX"/>
        </authorList>
    </citation>
    <scope>NUCLEOTIDE SEQUENCE</scope>
    <source>
        <strain evidence="12">N/A</strain>
    </source>
</reference>
<evidence type="ECO:0000256" key="5">
    <source>
        <dbReference type="ARBA" id="ARBA00022777"/>
    </source>
</evidence>
<dbReference type="GO" id="GO:0004674">
    <property type="term" value="F:protein serine/threonine kinase activity"/>
    <property type="evidence" value="ECO:0007669"/>
    <property type="project" value="UniProtKB-KW"/>
</dbReference>
<feature type="binding site" evidence="9">
    <location>
        <position position="566"/>
    </location>
    <ligand>
        <name>ATP</name>
        <dbReference type="ChEBI" id="CHEBI:30616"/>
    </ligand>
</feature>
<feature type="region of interest" description="Disordered" evidence="10">
    <location>
        <begin position="711"/>
        <end position="735"/>
    </location>
</feature>
<dbReference type="Gene3D" id="1.10.510.10">
    <property type="entry name" value="Transferase(Phosphotransferase) domain 1"/>
    <property type="match status" value="1"/>
</dbReference>
<feature type="compositionally biased region" description="Basic residues" evidence="10">
    <location>
        <begin position="724"/>
        <end position="735"/>
    </location>
</feature>
<keyword evidence="4 9" id="KW-0547">Nucleotide-binding</keyword>
<dbReference type="Pfam" id="PF00069">
    <property type="entry name" value="Pkinase"/>
    <property type="match status" value="2"/>
</dbReference>
<proteinExistence type="predicted"/>
<dbReference type="InterPro" id="IPR000719">
    <property type="entry name" value="Prot_kinase_dom"/>
</dbReference>
<keyword evidence="3" id="KW-0808">Transferase</keyword>
<feature type="compositionally biased region" description="Acidic residues" evidence="10">
    <location>
        <begin position="506"/>
        <end position="515"/>
    </location>
</feature>
<dbReference type="FunFam" id="3.30.200.20:FF:000163">
    <property type="entry name" value="SRSF protein kinase 2 isoform X1"/>
    <property type="match status" value="1"/>
</dbReference>
<dbReference type="PANTHER" id="PTHR47634:SF9">
    <property type="entry name" value="PROTEIN KINASE DOMAIN-CONTAINING PROTEIN-RELATED"/>
    <property type="match status" value="1"/>
</dbReference>
<dbReference type="GO" id="GO:0000245">
    <property type="term" value="P:spliceosomal complex assembly"/>
    <property type="evidence" value="ECO:0007669"/>
    <property type="project" value="TreeGrafter"/>
</dbReference>
<evidence type="ECO:0000259" key="11">
    <source>
        <dbReference type="PROSITE" id="PS50011"/>
    </source>
</evidence>
<dbReference type="AlphaFoldDB" id="A0AA36M693"/>
<dbReference type="PROSITE" id="PS00108">
    <property type="entry name" value="PROTEIN_KINASE_ST"/>
    <property type="match status" value="1"/>
</dbReference>
<evidence type="ECO:0000256" key="3">
    <source>
        <dbReference type="ARBA" id="ARBA00022679"/>
    </source>
</evidence>
<dbReference type="InterPro" id="IPR008271">
    <property type="entry name" value="Ser/Thr_kinase_AS"/>
</dbReference>
<name>A0AA36M693_CYLNA</name>
<feature type="region of interest" description="Disordered" evidence="10">
    <location>
        <begin position="102"/>
        <end position="138"/>
    </location>
</feature>
<comment type="catalytic activity">
    <reaction evidence="7">
        <text>L-threonyl-[protein] + ATP = O-phospho-L-threonyl-[protein] + ADP + H(+)</text>
        <dbReference type="Rhea" id="RHEA:46608"/>
        <dbReference type="Rhea" id="RHEA-COMP:11060"/>
        <dbReference type="Rhea" id="RHEA-COMP:11605"/>
        <dbReference type="ChEBI" id="CHEBI:15378"/>
        <dbReference type="ChEBI" id="CHEBI:30013"/>
        <dbReference type="ChEBI" id="CHEBI:30616"/>
        <dbReference type="ChEBI" id="CHEBI:61977"/>
        <dbReference type="ChEBI" id="CHEBI:456216"/>
        <dbReference type="EC" id="2.7.11.1"/>
    </reaction>
</comment>
<keyword evidence="2" id="KW-0723">Serine/threonine-protein kinase</keyword>
<feature type="region of interest" description="Disordered" evidence="10">
    <location>
        <begin position="388"/>
        <end position="439"/>
    </location>
</feature>
<evidence type="ECO:0000256" key="1">
    <source>
        <dbReference type="ARBA" id="ARBA00012513"/>
    </source>
</evidence>
<dbReference type="Gene3D" id="3.30.200.20">
    <property type="entry name" value="Phosphorylase Kinase, domain 1"/>
    <property type="match status" value="1"/>
</dbReference>
<keyword evidence="6 9" id="KW-0067">ATP-binding</keyword>
<evidence type="ECO:0000256" key="9">
    <source>
        <dbReference type="PROSITE-ProRule" id="PRU10141"/>
    </source>
</evidence>
<dbReference type="GO" id="GO:0005524">
    <property type="term" value="F:ATP binding"/>
    <property type="evidence" value="ECO:0007669"/>
    <property type="project" value="UniProtKB-UniRule"/>
</dbReference>
<feature type="domain" description="Protein kinase" evidence="11">
    <location>
        <begin position="537"/>
        <end position="1022"/>
    </location>
</feature>
<evidence type="ECO:0000256" key="4">
    <source>
        <dbReference type="ARBA" id="ARBA00022741"/>
    </source>
</evidence>
<keyword evidence="13" id="KW-1185">Reference proteome</keyword>
<dbReference type="FunFam" id="1.10.510.10:FF:000591">
    <property type="entry name" value="Serine protein kinase Sky1"/>
    <property type="match status" value="1"/>
</dbReference>
<dbReference type="SMART" id="SM00220">
    <property type="entry name" value="S_TKc"/>
    <property type="match status" value="1"/>
</dbReference>
<comment type="catalytic activity">
    <reaction evidence="8">
        <text>L-seryl-[protein] + ATP = O-phospho-L-seryl-[protein] + ADP + H(+)</text>
        <dbReference type="Rhea" id="RHEA:17989"/>
        <dbReference type="Rhea" id="RHEA-COMP:9863"/>
        <dbReference type="Rhea" id="RHEA-COMP:11604"/>
        <dbReference type="ChEBI" id="CHEBI:15378"/>
        <dbReference type="ChEBI" id="CHEBI:29999"/>
        <dbReference type="ChEBI" id="CHEBI:30616"/>
        <dbReference type="ChEBI" id="CHEBI:83421"/>
        <dbReference type="ChEBI" id="CHEBI:456216"/>
        <dbReference type="EC" id="2.7.11.1"/>
    </reaction>
</comment>
<evidence type="ECO:0000256" key="2">
    <source>
        <dbReference type="ARBA" id="ARBA00022527"/>
    </source>
</evidence>
<dbReference type="PROSITE" id="PS00107">
    <property type="entry name" value="PROTEIN_KINASE_ATP"/>
    <property type="match status" value="1"/>
</dbReference>
<dbReference type="InterPro" id="IPR011009">
    <property type="entry name" value="Kinase-like_dom_sf"/>
</dbReference>
<gene>
    <name evidence="12" type="ORF">CYNAS_LOCUS10400</name>
</gene>
<feature type="compositionally biased region" description="Polar residues" evidence="10">
    <location>
        <begin position="127"/>
        <end position="138"/>
    </location>
</feature>
<dbReference type="InterPro" id="IPR051334">
    <property type="entry name" value="SRPK"/>
</dbReference>
<dbReference type="PANTHER" id="PTHR47634">
    <property type="entry name" value="PROTEIN KINASE DOMAIN-CONTAINING PROTEIN-RELATED"/>
    <property type="match status" value="1"/>
</dbReference>
<dbReference type="GO" id="GO:0050684">
    <property type="term" value="P:regulation of mRNA processing"/>
    <property type="evidence" value="ECO:0007669"/>
    <property type="project" value="TreeGrafter"/>
</dbReference>
<comment type="caution">
    <text evidence="12">The sequence shown here is derived from an EMBL/GenBank/DDBJ whole genome shotgun (WGS) entry which is preliminary data.</text>
</comment>
<evidence type="ECO:0000256" key="6">
    <source>
        <dbReference type="ARBA" id="ARBA00022840"/>
    </source>
</evidence>
<organism evidence="12 13">
    <name type="scientific">Cylicocyclus nassatus</name>
    <name type="common">Nematode worm</name>
    <dbReference type="NCBI Taxonomy" id="53992"/>
    <lineage>
        <taxon>Eukaryota</taxon>
        <taxon>Metazoa</taxon>
        <taxon>Ecdysozoa</taxon>
        <taxon>Nematoda</taxon>
        <taxon>Chromadorea</taxon>
        <taxon>Rhabditida</taxon>
        <taxon>Rhabditina</taxon>
        <taxon>Rhabditomorpha</taxon>
        <taxon>Strongyloidea</taxon>
        <taxon>Strongylidae</taxon>
        <taxon>Cylicocyclus</taxon>
    </lineage>
</organism>
<feature type="compositionally biased region" description="Polar residues" evidence="10">
    <location>
        <begin position="415"/>
        <end position="431"/>
    </location>
</feature>
<keyword evidence="5" id="KW-0418">Kinase</keyword>
<evidence type="ECO:0000256" key="7">
    <source>
        <dbReference type="ARBA" id="ARBA00047899"/>
    </source>
</evidence>
<accession>A0AA36M693</accession>
<dbReference type="EC" id="2.7.11.1" evidence="1"/>
<sequence>MSHFHLLLNSSLKNLNTWLSNGIRKCGAVLLRKRGRFLLLRGIPCAFWGSGVRAALVVTWATSTRLFLARVRLRSHRFFARQERIPSFAGKTMGGDEKKVIAVQKKKKRKNNKKKANKPKIPPAPPTNGSSNQMNGNHETPALEFELSSPQIDSDDYIDVFAWLVMFVAWIYRWLSPAQPGRGDNFTEPGTSADALNEESLALKSRSASVDSSDSFHPSYSPDFNPDFKNAVFGSKEPLSDQSNKSRPLQFGIPAICSRFNSILFGPSWTDYAVDDDQSVIIANGRLAHKQCNTTHEDQSDLDDWACRENDGSAEHQISVVFTPCYSNEFEATVSLPASYSMPELTKQNGIINHSLLHTSYTVSLQCDSQEEFSDCYSVDEESFVSSSEFPYSEKSSDPYSSPAEDGNKNLFEVSDSSDVENTTPNGNTIMKKSKTDDNCYQVPFGVPEGYYGNAGPWTKPVSIQNFKPGEEYNNWSGSPGSESAGHRSGSSEDGEPFKAVQEEVLGSDDEEQEDPRDYRRGGYHPVNIGDVFNRRYHVIRKLGWGHFSTVWLCWDTKDKRFVAMKIVKSADHYTEAAQDEIKLLLAVREADPEDPGCQRVVQLLDEFTVSGVNGVHTCMVFEVLGCNLLKLIIRSNYQGLPLEQVRKITKQVLEGLKYMHEKSKIIHTDIKPENVLVTMSHEEVKLMAQHAVVATKMNLKLSGSAVSTAPSHVQKKVQENMTKNKKKKLKKKAKKQRELLESQLAQMEGLTVDPTAIQEVLNSAPEGDGVTATIVQDISDVEGEPNAPLQQVLSPAPIDRTSLSPPSDTELRNAIDTNRAFGFSDTPLSPTNPFSAQQLPAVLPTPPVGPNLNDPYADIEVKIADLGNACWTHHHFTEDIQTRQYRSLEVLIGAGYGPPADIWSTACMAFELATGDYLFEPHNGDNYSRDEDHLAHICELLGSIPPSVYKKGQHWKEFFNKQGRLLHIHQLKPWPLLDVLRQKYDWPFEQARQFASFLIPMLAFDQDERVTAAQALEHDWLKPFGGKPPPPDVPAEVLRRIYPDGNVPGREKVVNPAVNGVDLREMDLDFEQEQCRSELLGSAEV</sequence>
<dbReference type="EMBL" id="CATQJL010000223">
    <property type="protein sequence ID" value="CAJ0598417.1"/>
    <property type="molecule type" value="Genomic_DNA"/>
</dbReference>
<dbReference type="CDD" id="cd14136">
    <property type="entry name" value="STKc_SRPK"/>
    <property type="match status" value="1"/>
</dbReference>
<evidence type="ECO:0000256" key="8">
    <source>
        <dbReference type="ARBA" id="ARBA00048679"/>
    </source>
</evidence>
<protein>
    <recommendedName>
        <fullName evidence="1">non-specific serine/threonine protein kinase</fullName>
        <ecNumber evidence="1">2.7.11.1</ecNumber>
    </recommendedName>
</protein>
<feature type="compositionally biased region" description="Basic residues" evidence="10">
    <location>
        <begin position="104"/>
        <end position="118"/>
    </location>
</feature>
<dbReference type="InterPro" id="IPR017441">
    <property type="entry name" value="Protein_kinase_ATP_BS"/>
</dbReference>
<dbReference type="SUPFAM" id="SSF56112">
    <property type="entry name" value="Protein kinase-like (PK-like)"/>
    <property type="match status" value="1"/>
</dbReference>
<dbReference type="PROSITE" id="PS50011">
    <property type="entry name" value="PROTEIN_KINASE_DOM"/>
    <property type="match status" value="1"/>
</dbReference>
<feature type="region of interest" description="Disordered" evidence="10">
    <location>
        <begin position="504"/>
        <end position="523"/>
    </location>
</feature>
<evidence type="ECO:0000313" key="13">
    <source>
        <dbReference type="Proteomes" id="UP001176961"/>
    </source>
</evidence>
<feature type="region of interest" description="Disordered" evidence="10">
    <location>
        <begin position="471"/>
        <end position="497"/>
    </location>
</feature>